<dbReference type="InterPro" id="IPR018062">
    <property type="entry name" value="HTH_AraC-typ_CS"/>
</dbReference>
<protein>
    <submittedName>
        <fullName evidence="6">AraC family transcriptional regulator</fullName>
    </submittedName>
</protein>
<dbReference type="InterPro" id="IPR020449">
    <property type="entry name" value="Tscrpt_reg_AraC-type_HTH"/>
</dbReference>
<comment type="caution">
    <text evidence="6">The sequence shown here is derived from an EMBL/GenBank/DDBJ whole genome shotgun (WGS) entry which is preliminary data.</text>
</comment>
<evidence type="ECO:0000313" key="7">
    <source>
        <dbReference type="Proteomes" id="UP000249204"/>
    </source>
</evidence>
<dbReference type="SUPFAM" id="SSF46689">
    <property type="entry name" value="Homeodomain-like"/>
    <property type="match status" value="2"/>
</dbReference>
<evidence type="ECO:0000256" key="1">
    <source>
        <dbReference type="ARBA" id="ARBA00023015"/>
    </source>
</evidence>
<dbReference type="PROSITE" id="PS00041">
    <property type="entry name" value="HTH_ARAC_FAMILY_1"/>
    <property type="match status" value="1"/>
</dbReference>
<dbReference type="PRINTS" id="PR00032">
    <property type="entry name" value="HTHARAC"/>
</dbReference>
<name>A0A2W6P1P3_9BACL</name>
<dbReference type="Gene3D" id="1.10.10.60">
    <property type="entry name" value="Homeodomain-like"/>
    <property type="match status" value="2"/>
</dbReference>
<dbReference type="Gene3D" id="2.60.120.10">
    <property type="entry name" value="Jelly Rolls"/>
    <property type="match status" value="1"/>
</dbReference>
<organism evidence="6 7">
    <name type="scientific">Paenibacillus silvae</name>
    <dbReference type="NCBI Taxonomy" id="1325358"/>
    <lineage>
        <taxon>Bacteria</taxon>
        <taxon>Bacillati</taxon>
        <taxon>Bacillota</taxon>
        <taxon>Bacilli</taxon>
        <taxon>Bacillales</taxon>
        <taxon>Paenibacillaceae</taxon>
        <taxon>Paenibacillus</taxon>
    </lineage>
</organism>
<dbReference type="InterPro" id="IPR018060">
    <property type="entry name" value="HTH_AraC"/>
</dbReference>
<dbReference type="SUPFAM" id="SSF51215">
    <property type="entry name" value="Regulatory protein AraC"/>
    <property type="match status" value="1"/>
</dbReference>
<dbReference type="InterPro" id="IPR050204">
    <property type="entry name" value="AraC_XylS_family_regulators"/>
</dbReference>
<accession>A0A2W6P1P3</accession>
<dbReference type="PROSITE" id="PS01124">
    <property type="entry name" value="HTH_ARAC_FAMILY_2"/>
    <property type="match status" value="1"/>
</dbReference>
<feature type="domain" description="HTH araC/xylS-type" evidence="5">
    <location>
        <begin position="189"/>
        <end position="287"/>
    </location>
</feature>
<evidence type="ECO:0000259" key="5">
    <source>
        <dbReference type="PROSITE" id="PS01124"/>
    </source>
</evidence>
<dbReference type="Pfam" id="PF02311">
    <property type="entry name" value="AraC_binding"/>
    <property type="match status" value="1"/>
</dbReference>
<dbReference type="Pfam" id="PF12833">
    <property type="entry name" value="HTH_18"/>
    <property type="match status" value="1"/>
</dbReference>
<evidence type="ECO:0000313" key="6">
    <source>
        <dbReference type="EMBL" id="PZT52106.1"/>
    </source>
</evidence>
<reference evidence="6 7" key="1">
    <citation type="submission" date="2018-06" db="EMBL/GenBank/DDBJ databases">
        <title>Isolation of heavy metals resistant Paenibacillus silvae NC2 from Gold-Copper mine in ZiJin, China.</title>
        <authorList>
            <person name="Xu J."/>
            <person name="Mazhar H.S."/>
            <person name="Rensing C."/>
        </authorList>
    </citation>
    <scope>NUCLEOTIDE SEQUENCE [LARGE SCALE GENOMIC DNA]</scope>
    <source>
        <strain evidence="6 7">NC2</strain>
    </source>
</reference>
<dbReference type="InterPro" id="IPR003313">
    <property type="entry name" value="AraC-bd"/>
</dbReference>
<dbReference type="RefSeq" id="WP_111273643.1">
    <property type="nucleotide sequence ID" value="NZ_QKWW01000129.1"/>
</dbReference>
<evidence type="ECO:0000256" key="3">
    <source>
        <dbReference type="ARBA" id="ARBA00023159"/>
    </source>
</evidence>
<dbReference type="SMART" id="SM00342">
    <property type="entry name" value="HTH_ARAC"/>
    <property type="match status" value="1"/>
</dbReference>
<dbReference type="InterPro" id="IPR014710">
    <property type="entry name" value="RmlC-like_jellyroll"/>
</dbReference>
<keyword evidence="4" id="KW-0804">Transcription</keyword>
<keyword evidence="3" id="KW-0010">Activator</keyword>
<dbReference type="PANTHER" id="PTHR46796">
    <property type="entry name" value="HTH-TYPE TRANSCRIPTIONAL ACTIVATOR RHAS-RELATED"/>
    <property type="match status" value="1"/>
</dbReference>
<evidence type="ECO:0000256" key="4">
    <source>
        <dbReference type="ARBA" id="ARBA00023163"/>
    </source>
</evidence>
<gene>
    <name evidence="6" type="ORF">DN757_29070</name>
</gene>
<keyword evidence="1" id="KW-0805">Transcription regulation</keyword>
<sequence>MTELERMKEDHHEFLDILFFTPSEFEKASGAWPLRIGRNIAKSNYHIGPRTTPYHYLLFVLEGEGTFIQEGKQYSLRARDAFCLFPHVTHEYWTDPDHPLQKIFIAFDGAYAAELLSRIGLSPDTPYRSGVLTPETASSMRSFMEDVRKPQDGASDLGRLTRFLSLFDRIARSPATKDLQQDAATPWLQKGKEYIELHFAGGISVEGVSAHAGVNRTHFAKQFRKAYGLSPVQYIQQLKMNQAKLLLVQTTLSLTEVAHSVGYPDLFSFSKAFKKQVGLPPNRYRTTNTEQKRD</sequence>
<dbReference type="GO" id="GO:0043565">
    <property type="term" value="F:sequence-specific DNA binding"/>
    <property type="evidence" value="ECO:0007669"/>
    <property type="project" value="InterPro"/>
</dbReference>
<dbReference type="InterPro" id="IPR037923">
    <property type="entry name" value="HTH-like"/>
</dbReference>
<dbReference type="Proteomes" id="UP000249204">
    <property type="component" value="Unassembled WGS sequence"/>
</dbReference>
<proteinExistence type="predicted"/>
<dbReference type="GO" id="GO:0003700">
    <property type="term" value="F:DNA-binding transcription factor activity"/>
    <property type="evidence" value="ECO:0007669"/>
    <property type="project" value="InterPro"/>
</dbReference>
<evidence type="ECO:0000256" key="2">
    <source>
        <dbReference type="ARBA" id="ARBA00023125"/>
    </source>
</evidence>
<dbReference type="InterPro" id="IPR009057">
    <property type="entry name" value="Homeodomain-like_sf"/>
</dbReference>
<dbReference type="AlphaFoldDB" id="A0A2W6P1P3"/>
<dbReference type="EMBL" id="QKWW01000129">
    <property type="protein sequence ID" value="PZT52106.1"/>
    <property type="molecule type" value="Genomic_DNA"/>
</dbReference>
<keyword evidence="2" id="KW-0238">DNA-binding</keyword>